<proteinExistence type="predicted"/>
<dbReference type="Proteomes" id="UP001239111">
    <property type="component" value="Chromosome 4"/>
</dbReference>
<accession>A0ACC2NAV1</accession>
<evidence type="ECO:0000313" key="1">
    <source>
        <dbReference type="EMBL" id="KAJ8668334.1"/>
    </source>
</evidence>
<organism evidence="1 2">
    <name type="scientific">Eretmocerus hayati</name>
    <dbReference type="NCBI Taxonomy" id="131215"/>
    <lineage>
        <taxon>Eukaryota</taxon>
        <taxon>Metazoa</taxon>
        <taxon>Ecdysozoa</taxon>
        <taxon>Arthropoda</taxon>
        <taxon>Hexapoda</taxon>
        <taxon>Insecta</taxon>
        <taxon>Pterygota</taxon>
        <taxon>Neoptera</taxon>
        <taxon>Endopterygota</taxon>
        <taxon>Hymenoptera</taxon>
        <taxon>Apocrita</taxon>
        <taxon>Proctotrupomorpha</taxon>
        <taxon>Chalcidoidea</taxon>
        <taxon>Aphelinidae</taxon>
        <taxon>Aphelininae</taxon>
        <taxon>Eretmocerus</taxon>
    </lineage>
</organism>
<protein>
    <submittedName>
        <fullName evidence="1">Uncharacterized protein</fullName>
    </submittedName>
</protein>
<keyword evidence="2" id="KW-1185">Reference proteome</keyword>
<gene>
    <name evidence="1" type="ORF">QAD02_009997</name>
</gene>
<reference evidence="1" key="1">
    <citation type="submission" date="2023-04" db="EMBL/GenBank/DDBJ databases">
        <title>A chromosome-level genome assembly of the parasitoid wasp Eretmocerus hayati.</title>
        <authorList>
            <person name="Zhong Y."/>
            <person name="Liu S."/>
            <person name="Liu Y."/>
        </authorList>
    </citation>
    <scope>NUCLEOTIDE SEQUENCE</scope>
    <source>
        <strain evidence="1">ZJU_SS_LIU_2023</strain>
    </source>
</reference>
<sequence>MNGDRSQGILPRIIQERQRSDMPQHQIPSLFDRNYYPHHNMQGQHPNFVNPHFSYPPPFPIQRHNFNYFCSNGWYPPSPPVPYPQFSPPYAYHPPAPRNGMPPDQSRAIQNPFRPQQNPVISGLIAPPTSSYSAKTKLKSKPKSSQSAGSTNASGSQNLPITKTNHKCQPKSTPESGSRKGANPQQKNSKLTTLSNSSGQIPKDYDSDNSSPIVSSMESSPGSSLRVPSPESSLRVSSPEESSPTSEEFIIDVNASYIGRTLSSVTQETKETIKERVEARRAIGPRLSTTVLTKDSSDSETESIGISLGPEDSPGPPTDSEYVHFSPSDGSVEAQESILSLSPPAFSPEPSSDEASETNNDIQRSTQPQIDKVDKNQSSSVDPPKVRGVNSPTSSTSSSNQTLYLNEDMEADSSGDEETHARSTHGNDISKPNTHTTEELAESRPNISKKRRHKDLRSPSHKSKRRKTLLPTSIEISEDLENITLPLPPEKNFVENHLCLSNQVDLTESSSENMEQVAHSPNLPTSMKISEELENILLPLPPKKNFDENHPSLSNQVDLTESSSENIEQVAHSSNSLLTTCIKSESMDIPADNPLPDLSHQEIVQFQDQSRFTSSLAISSLQKKPNDCDQLNKSTLSNDSHSSELVRIKSENDSETASSSSEISKIKEEPESNFILSKTSRLYEITDSRGRFGEVSATANISESPDSPEETLLLVRNETIIDSCGVVQRMKDSSSVEDYLRLLVKYRCIELPRVANLKMDRSAEIAQRRKSAMLESGNKIIRNEKRCRSH</sequence>
<evidence type="ECO:0000313" key="2">
    <source>
        <dbReference type="Proteomes" id="UP001239111"/>
    </source>
</evidence>
<name>A0ACC2NAV1_9HYME</name>
<comment type="caution">
    <text evidence="1">The sequence shown here is derived from an EMBL/GenBank/DDBJ whole genome shotgun (WGS) entry which is preliminary data.</text>
</comment>
<dbReference type="EMBL" id="CM056744">
    <property type="protein sequence ID" value="KAJ8668334.1"/>
    <property type="molecule type" value="Genomic_DNA"/>
</dbReference>